<keyword evidence="3" id="KW-1185">Reference proteome</keyword>
<accession>A0A227PII2</accession>
<name>A0A227PII2_9FLAO</name>
<comment type="caution">
    <text evidence="2">The sequence shown here is derived from an EMBL/GenBank/DDBJ whole genome shotgun (WGS) entry which is preliminary data.</text>
</comment>
<sequence length="176" mass="20432">MIYKSYLILISDYLFTLKKNIYFDVVFPFALSLVLGIFLIFNFLNFDKNFIVNATTVLGILAGFNMTAITILTSTNNETVQELKEKKTDIIIDGLEVSFFRKLYILISYSVLICLITIIVNTIGYLISWDKICEIKTLKILKTIDLFLILHIFFVNIRNITSLYFLYFNETNLKGK</sequence>
<evidence type="ECO:0000313" key="2">
    <source>
        <dbReference type="EMBL" id="OXG09194.1"/>
    </source>
</evidence>
<feature type="transmembrane region" description="Helical" evidence="1">
    <location>
        <begin position="50"/>
        <end position="72"/>
    </location>
</feature>
<feature type="transmembrane region" description="Helical" evidence="1">
    <location>
        <begin position="21"/>
        <end position="44"/>
    </location>
</feature>
<reference evidence="2 3" key="1">
    <citation type="submission" date="2016-11" db="EMBL/GenBank/DDBJ databases">
        <title>Whole genomes of Flavobacteriaceae.</title>
        <authorList>
            <person name="Stine C."/>
            <person name="Li C."/>
            <person name="Tadesse D."/>
        </authorList>
    </citation>
    <scope>NUCLEOTIDE SEQUENCE [LARGE SCALE GENOMIC DNA]</scope>
    <source>
        <strain evidence="2 3">DSM 24704</strain>
    </source>
</reference>
<dbReference type="Proteomes" id="UP000214684">
    <property type="component" value="Unassembled WGS sequence"/>
</dbReference>
<feature type="transmembrane region" description="Helical" evidence="1">
    <location>
        <begin position="147"/>
        <end position="167"/>
    </location>
</feature>
<keyword evidence="1" id="KW-0472">Membrane</keyword>
<evidence type="ECO:0000256" key="1">
    <source>
        <dbReference type="SAM" id="Phobius"/>
    </source>
</evidence>
<dbReference type="AlphaFoldDB" id="A0A227PII2"/>
<evidence type="ECO:0000313" key="3">
    <source>
        <dbReference type="Proteomes" id="UP000214684"/>
    </source>
</evidence>
<keyword evidence="1" id="KW-0812">Transmembrane</keyword>
<organism evidence="2 3">
    <name type="scientific">Flavobacterium araucananum</name>
    <dbReference type="NCBI Taxonomy" id="946678"/>
    <lineage>
        <taxon>Bacteria</taxon>
        <taxon>Pseudomonadati</taxon>
        <taxon>Bacteroidota</taxon>
        <taxon>Flavobacteriia</taxon>
        <taxon>Flavobacteriales</taxon>
        <taxon>Flavobacteriaceae</taxon>
        <taxon>Flavobacterium</taxon>
    </lineage>
</organism>
<dbReference type="RefSeq" id="WP_089477950.1">
    <property type="nucleotide sequence ID" value="NZ_MUGS01000003.1"/>
</dbReference>
<gene>
    <name evidence="2" type="ORF">B0A64_02385</name>
</gene>
<dbReference type="OrthoDB" id="1440137at2"/>
<feature type="transmembrane region" description="Helical" evidence="1">
    <location>
        <begin position="103"/>
        <end position="127"/>
    </location>
</feature>
<protein>
    <submittedName>
        <fullName evidence="2">Uncharacterized protein</fullName>
    </submittedName>
</protein>
<dbReference type="EMBL" id="MUGS01000003">
    <property type="protein sequence ID" value="OXG09194.1"/>
    <property type="molecule type" value="Genomic_DNA"/>
</dbReference>
<keyword evidence="1" id="KW-1133">Transmembrane helix</keyword>
<proteinExistence type="predicted"/>